<comment type="caution">
    <text evidence="2">The sequence shown here is derived from an EMBL/GenBank/DDBJ whole genome shotgun (WGS) entry which is preliminary data.</text>
</comment>
<evidence type="ECO:0000256" key="1">
    <source>
        <dbReference type="SAM" id="Phobius"/>
    </source>
</evidence>
<evidence type="ECO:0000313" key="2">
    <source>
        <dbReference type="EMBL" id="MBD1319673.1"/>
    </source>
</evidence>
<feature type="transmembrane region" description="Helical" evidence="1">
    <location>
        <begin position="12"/>
        <end position="34"/>
    </location>
</feature>
<accession>A0ABR7WA30</accession>
<feature type="transmembrane region" description="Helical" evidence="1">
    <location>
        <begin position="41"/>
        <end position="60"/>
    </location>
</feature>
<gene>
    <name evidence="2" type="ORF">IDF66_08730</name>
</gene>
<keyword evidence="3" id="KW-1185">Reference proteome</keyword>
<dbReference type="EMBL" id="JACWMS010000002">
    <property type="protein sequence ID" value="MBD1319673.1"/>
    <property type="molecule type" value="Genomic_DNA"/>
</dbReference>
<keyword evidence="1" id="KW-1133">Transmembrane helix</keyword>
<keyword evidence="1" id="KW-0472">Membrane</keyword>
<feature type="transmembrane region" description="Helical" evidence="1">
    <location>
        <begin position="86"/>
        <end position="104"/>
    </location>
</feature>
<evidence type="ECO:0000313" key="3">
    <source>
        <dbReference type="Proteomes" id="UP000602395"/>
    </source>
</evidence>
<feature type="transmembrane region" description="Helical" evidence="1">
    <location>
        <begin position="125"/>
        <end position="148"/>
    </location>
</feature>
<proteinExistence type="predicted"/>
<name>A0ABR7WA30_9ACTN</name>
<reference evidence="2 3" key="1">
    <citation type="submission" date="2020-09" db="EMBL/GenBank/DDBJ databases">
        <title>Novel species in genus Gordonia.</title>
        <authorList>
            <person name="Zhang G."/>
        </authorList>
    </citation>
    <scope>NUCLEOTIDE SEQUENCE [LARGE SCALE GENOMIC DNA]</scope>
    <source>
        <strain evidence="2 3">ON-33</strain>
    </source>
</reference>
<keyword evidence="1" id="KW-0812">Transmembrane</keyword>
<protein>
    <submittedName>
        <fullName evidence="2">Uncharacterized protein</fullName>
    </submittedName>
</protein>
<dbReference type="Proteomes" id="UP000602395">
    <property type="component" value="Unassembled WGS sequence"/>
</dbReference>
<organism evidence="2 3">
    <name type="scientific">Gordonia hankookensis</name>
    <dbReference type="NCBI Taxonomy" id="589403"/>
    <lineage>
        <taxon>Bacteria</taxon>
        <taxon>Bacillati</taxon>
        <taxon>Actinomycetota</taxon>
        <taxon>Actinomycetes</taxon>
        <taxon>Mycobacteriales</taxon>
        <taxon>Gordoniaceae</taxon>
        <taxon>Gordonia</taxon>
    </lineage>
</organism>
<dbReference type="RefSeq" id="WP_190266552.1">
    <property type="nucleotide sequence ID" value="NZ_BAABAD010000005.1"/>
</dbReference>
<sequence length="158" mass="16857">MNTVNGLPTHPLLVHAVVVLVPLASLMAVLAVLWPGARRRLGFLVPLVALAALIAVPLATSAGEALETRVAHTEAVEHHTRLGEQMIYWAGPLFAFTVLWWAAHDERVSTFVVNRLPVLGRAGRAGDWLLGAATLGVAIGSVVTVYRIGDSGSRAVWM</sequence>